<dbReference type="GO" id="GO:0006520">
    <property type="term" value="P:amino acid metabolic process"/>
    <property type="evidence" value="ECO:0007669"/>
    <property type="project" value="TreeGrafter"/>
</dbReference>
<feature type="domain" description="Aminotransferase class I/classII large" evidence="2">
    <location>
        <begin position="27"/>
        <end position="397"/>
    </location>
</feature>
<evidence type="ECO:0000313" key="4">
    <source>
        <dbReference type="Proteomes" id="UP000008066"/>
    </source>
</evidence>
<dbReference type="InterPro" id="IPR050478">
    <property type="entry name" value="Ethylene_sulfur-biosynth"/>
</dbReference>
<name>G0S7D8_CHATD</name>
<dbReference type="Gene3D" id="3.40.640.10">
    <property type="entry name" value="Type I PLP-dependent aspartate aminotransferase-like (Major domain)"/>
    <property type="match status" value="1"/>
</dbReference>
<gene>
    <name evidence="3" type="ORF">CTHT_0036500</name>
</gene>
<keyword evidence="1" id="KW-0663">Pyridoxal phosphate</keyword>
<sequence>MHQEISKYLNENLTVDPICHLTYGFGPKGSPRLRKALAAFLNSNFRPRTPVQPDELVVLNGVTSVVDTLTWSICNEGEGIIIPKPFYTGFAVDIQTRAKGVIVPALFQPLEEYQGFDDVFSASHNIKALENALKEAEEKGIKVRAFLLTNPHNPLGRCYPVEAIKEIARFCSHHNLHLISDEIYANSVFDNAQTPDAIPFSSILSLDLDGIIDSQFVHVAYGASKDFCVNGLRLGMLYTRNQGLLGSMASNSMLQWPPYVIQDVWAKILEDEEFTRNFFATNRQRLGTQFARATKFLDDHGIPYYKKANAGMFIWIDLRRFLVGLPAGADVPNLSIHRLSPEEKQEYQRREKEIGSRLRKNGVVIALGSNFFTEELGWFRLSFTAVKEALEVGLERIWKTLQEVEASGWN</sequence>
<evidence type="ECO:0000256" key="1">
    <source>
        <dbReference type="ARBA" id="ARBA00022898"/>
    </source>
</evidence>
<dbReference type="OrthoDB" id="7042322at2759"/>
<dbReference type="STRING" id="759272.G0S7D8"/>
<dbReference type="KEGG" id="cthr:CTHT_0036500"/>
<dbReference type="InterPro" id="IPR015424">
    <property type="entry name" value="PyrdxlP-dep_Trfase"/>
</dbReference>
<organism evidence="4">
    <name type="scientific">Chaetomium thermophilum (strain DSM 1495 / CBS 144.50 / IMI 039719)</name>
    <name type="common">Thermochaetoides thermophila</name>
    <dbReference type="NCBI Taxonomy" id="759272"/>
    <lineage>
        <taxon>Eukaryota</taxon>
        <taxon>Fungi</taxon>
        <taxon>Dikarya</taxon>
        <taxon>Ascomycota</taxon>
        <taxon>Pezizomycotina</taxon>
        <taxon>Sordariomycetes</taxon>
        <taxon>Sordariomycetidae</taxon>
        <taxon>Sordariales</taxon>
        <taxon>Chaetomiaceae</taxon>
        <taxon>Thermochaetoides</taxon>
    </lineage>
</organism>
<dbReference type="InterPro" id="IPR015422">
    <property type="entry name" value="PyrdxlP-dep_Trfase_small"/>
</dbReference>
<reference evidence="3 4" key="1">
    <citation type="journal article" date="2011" name="Cell">
        <title>Insight into structure and assembly of the nuclear pore complex by utilizing the genome of a eukaryotic thermophile.</title>
        <authorList>
            <person name="Amlacher S."/>
            <person name="Sarges P."/>
            <person name="Flemming D."/>
            <person name="van Noort V."/>
            <person name="Kunze R."/>
            <person name="Devos D.P."/>
            <person name="Arumugam M."/>
            <person name="Bork P."/>
            <person name="Hurt E."/>
        </authorList>
    </citation>
    <scope>NUCLEOTIDE SEQUENCE [LARGE SCALE GENOMIC DNA]</scope>
    <source>
        <strain evidence="4">DSM 1495 / CBS 144.50 / IMI 039719</strain>
    </source>
</reference>
<dbReference type="GeneID" id="18257688"/>
<dbReference type="InterPro" id="IPR015421">
    <property type="entry name" value="PyrdxlP-dep_Trfase_major"/>
</dbReference>
<dbReference type="PRINTS" id="PR00753">
    <property type="entry name" value="ACCSYNTHASE"/>
</dbReference>
<dbReference type="EMBL" id="GL988041">
    <property type="protein sequence ID" value="EGS21782.1"/>
    <property type="molecule type" value="Genomic_DNA"/>
</dbReference>
<dbReference type="SUPFAM" id="SSF53383">
    <property type="entry name" value="PLP-dependent transferases"/>
    <property type="match status" value="1"/>
</dbReference>
<protein>
    <submittedName>
        <fullName evidence="3">Putative aminotransferase class I and II family protein</fullName>
    </submittedName>
</protein>
<accession>G0S7D8</accession>
<proteinExistence type="predicted"/>
<dbReference type="GO" id="GO:0030170">
    <property type="term" value="F:pyridoxal phosphate binding"/>
    <property type="evidence" value="ECO:0007669"/>
    <property type="project" value="InterPro"/>
</dbReference>
<dbReference type="AlphaFoldDB" id="G0S7D8"/>
<keyword evidence="3" id="KW-0032">Aminotransferase</keyword>
<dbReference type="HOGENOM" id="CLU_017584_1_2_1"/>
<dbReference type="eggNOG" id="KOG0256">
    <property type="taxonomic scope" value="Eukaryota"/>
</dbReference>
<dbReference type="OMA" id="TGWYRIT"/>
<dbReference type="PANTHER" id="PTHR43795">
    <property type="entry name" value="BIFUNCTIONAL ASPARTATE AMINOTRANSFERASE AND GLUTAMATE/ASPARTATE-PREPHENATE AMINOTRANSFERASE-RELATED"/>
    <property type="match status" value="1"/>
</dbReference>
<keyword evidence="4" id="KW-1185">Reference proteome</keyword>
<dbReference type="PANTHER" id="PTHR43795:SF39">
    <property type="entry name" value="AMINOTRANSFERASE CLASS I_CLASSII DOMAIN-CONTAINING PROTEIN"/>
    <property type="match status" value="1"/>
</dbReference>
<dbReference type="GO" id="GO:0008483">
    <property type="term" value="F:transaminase activity"/>
    <property type="evidence" value="ECO:0007669"/>
    <property type="project" value="UniProtKB-KW"/>
</dbReference>
<evidence type="ECO:0000313" key="3">
    <source>
        <dbReference type="EMBL" id="EGS21782.1"/>
    </source>
</evidence>
<keyword evidence="3" id="KW-0808">Transferase</keyword>
<dbReference type="Gene3D" id="3.90.1150.10">
    <property type="entry name" value="Aspartate Aminotransferase, domain 1"/>
    <property type="match status" value="1"/>
</dbReference>
<dbReference type="Pfam" id="PF00155">
    <property type="entry name" value="Aminotran_1_2"/>
    <property type="match status" value="1"/>
</dbReference>
<evidence type="ECO:0000259" key="2">
    <source>
        <dbReference type="Pfam" id="PF00155"/>
    </source>
</evidence>
<dbReference type="Proteomes" id="UP000008066">
    <property type="component" value="Unassembled WGS sequence"/>
</dbReference>
<dbReference type="CDD" id="cd00609">
    <property type="entry name" value="AAT_like"/>
    <property type="match status" value="1"/>
</dbReference>
<dbReference type="InterPro" id="IPR004839">
    <property type="entry name" value="Aminotransferase_I/II_large"/>
</dbReference>
<dbReference type="RefSeq" id="XP_006694078.1">
    <property type="nucleotide sequence ID" value="XM_006694015.1"/>
</dbReference>